<dbReference type="AlphaFoldDB" id="A0A2U0HWI3"/>
<organism evidence="5 6">
    <name type="scientific">Marixanthomonas spongiae</name>
    <dbReference type="NCBI Taxonomy" id="2174845"/>
    <lineage>
        <taxon>Bacteria</taxon>
        <taxon>Pseudomonadati</taxon>
        <taxon>Bacteroidota</taxon>
        <taxon>Flavobacteriia</taxon>
        <taxon>Flavobacteriales</taxon>
        <taxon>Flavobacteriaceae</taxon>
        <taxon>Marixanthomonas</taxon>
    </lineage>
</organism>
<protein>
    <submittedName>
        <fullName evidence="5">Alpha/beta hydrolase</fullName>
    </submittedName>
</protein>
<evidence type="ECO:0000313" key="5">
    <source>
        <dbReference type="EMBL" id="PVW13214.1"/>
    </source>
</evidence>
<dbReference type="InterPro" id="IPR002410">
    <property type="entry name" value="Peptidase_S33"/>
</dbReference>
<dbReference type="RefSeq" id="WP_116695398.1">
    <property type="nucleotide sequence ID" value="NZ_QEHR01000010.1"/>
</dbReference>
<comment type="caution">
    <text evidence="5">The sequence shown here is derived from an EMBL/GenBank/DDBJ whole genome shotgun (WGS) entry which is preliminary data.</text>
</comment>
<feature type="chain" id="PRO_5015657041" evidence="3">
    <location>
        <begin position="22"/>
        <end position="301"/>
    </location>
</feature>
<dbReference type="GO" id="GO:0006508">
    <property type="term" value="P:proteolysis"/>
    <property type="evidence" value="ECO:0007669"/>
    <property type="project" value="InterPro"/>
</dbReference>
<gene>
    <name evidence="5" type="ORF">DDV96_14005</name>
</gene>
<dbReference type="PANTHER" id="PTHR43798">
    <property type="entry name" value="MONOACYLGLYCEROL LIPASE"/>
    <property type="match status" value="1"/>
</dbReference>
<reference evidence="5 6" key="1">
    <citation type="submission" date="2018-04" db="EMBL/GenBank/DDBJ databases">
        <title>Marixanthomonas spongiae HN-E44 sp. nov., isolated from a marine sponge.</title>
        <authorList>
            <person name="Luo L."/>
            <person name="Zhuang L."/>
        </authorList>
    </citation>
    <scope>NUCLEOTIDE SEQUENCE [LARGE SCALE GENOMIC DNA]</scope>
    <source>
        <strain evidence="5 6">HN-E44</strain>
    </source>
</reference>
<sequence>MKQISTLFFLFFFGVSGFAQTENFINNNGDVICFTTFGTGFPVLIINGGPGMSSEGFVPLAKTLSENNKTIIYDQRGTGKSTLKAVNETTITLDLMVEDIEVLRKHLKIDSWIVLGHSFGGMLASYYTTKHSKNVKGLILSASGGVDLSLLSRINITGHLTQKQRDSLSYWNQKIANGDTSYFARVQRGKYLAPAYLYKKDFVDVVAERLTQGNSQINSLVWQNMHTIAFDCKKQLQQYTQPVLIIQGKQDIVNKDIAVKTHALFQDSKLVYIDECAHYGWLEQPEQYFKEINTFLARVAS</sequence>
<evidence type="ECO:0000256" key="1">
    <source>
        <dbReference type="ARBA" id="ARBA00010088"/>
    </source>
</evidence>
<dbReference type="InterPro" id="IPR000073">
    <property type="entry name" value="AB_hydrolase_1"/>
</dbReference>
<keyword evidence="2 5" id="KW-0378">Hydrolase</keyword>
<dbReference type="SUPFAM" id="SSF53474">
    <property type="entry name" value="alpha/beta-Hydrolases"/>
    <property type="match status" value="1"/>
</dbReference>
<dbReference type="Proteomes" id="UP000245962">
    <property type="component" value="Unassembled WGS sequence"/>
</dbReference>
<dbReference type="InterPro" id="IPR029058">
    <property type="entry name" value="AB_hydrolase_fold"/>
</dbReference>
<keyword evidence="6" id="KW-1185">Reference proteome</keyword>
<name>A0A2U0HWI3_9FLAO</name>
<dbReference type="Gene3D" id="3.40.50.1820">
    <property type="entry name" value="alpha/beta hydrolase"/>
    <property type="match status" value="1"/>
</dbReference>
<evidence type="ECO:0000259" key="4">
    <source>
        <dbReference type="Pfam" id="PF00561"/>
    </source>
</evidence>
<dbReference type="InterPro" id="IPR050266">
    <property type="entry name" value="AB_hydrolase_sf"/>
</dbReference>
<accession>A0A2U0HWI3</accession>
<evidence type="ECO:0000256" key="2">
    <source>
        <dbReference type="ARBA" id="ARBA00022801"/>
    </source>
</evidence>
<keyword evidence="3" id="KW-0732">Signal</keyword>
<dbReference type="GO" id="GO:0008233">
    <property type="term" value="F:peptidase activity"/>
    <property type="evidence" value="ECO:0007669"/>
    <property type="project" value="InterPro"/>
</dbReference>
<dbReference type="EMBL" id="QEHR01000010">
    <property type="protein sequence ID" value="PVW13214.1"/>
    <property type="molecule type" value="Genomic_DNA"/>
</dbReference>
<proteinExistence type="inferred from homology"/>
<evidence type="ECO:0000256" key="3">
    <source>
        <dbReference type="SAM" id="SignalP"/>
    </source>
</evidence>
<dbReference type="OrthoDB" id="9780932at2"/>
<feature type="domain" description="AB hydrolase-1" evidence="4">
    <location>
        <begin position="42"/>
        <end position="283"/>
    </location>
</feature>
<comment type="similarity">
    <text evidence="1">Belongs to the peptidase S33 family.</text>
</comment>
<dbReference type="PRINTS" id="PR00793">
    <property type="entry name" value="PROAMNOPTASE"/>
</dbReference>
<feature type="signal peptide" evidence="3">
    <location>
        <begin position="1"/>
        <end position="21"/>
    </location>
</feature>
<dbReference type="Pfam" id="PF00561">
    <property type="entry name" value="Abhydrolase_1"/>
    <property type="match status" value="1"/>
</dbReference>
<evidence type="ECO:0000313" key="6">
    <source>
        <dbReference type="Proteomes" id="UP000245962"/>
    </source>
</evidence>